<feature type="transmembrane region" description="Helical" evidence="1">
    <location>
        <begin position="74"/>
        <end position="93"/>
    </location>
</feature>
<dbReference type="Pfam" id="PF05975">
    <property type="entry name" value="EcsB"/>
    <property type="match status" value="1"/>
</dbReference>
<reference evidence="2" key="1">
    <citation type="submission" date="2022-01" db="EMBL/GenBank/DDBJ databases">
        <title>Paenibacillus spongiae sp. nov., isolated from marine sponge.</title>
        <authorList>
            <person name="Li Z."/>
            <person name="Zhang M."/>
        </authorList>
    </citation>
    <scope>NUCLEOTIDE SEQUENCE</scope>
    <source>
        <strain evidence="2">PHS-Z3</strain>
    </source>
</reference>
<proteinExistence type="predicted"/>
<evidence type="ECO:0000313" key="3">
    <source>
        <dbReference type="Proteomes" id="UP001057877"/>
    </source>
</evidence>
<dbReference type="Proteomes" id="UP001057877">
    <property type="component" value="Chromosome"/>
</dbReference>
<feature type="transmembrane region" description="Helical" evidence="1">
    <location>
        <begin position="113"/>
        <end position="139"/>
    </location>
</feature>
<feature type="transmembrane region" description="Helical" evidence="1">
    <location>
        <begin position="145"/>
        <end position="170"/>
    </location>
</feature>
<keyword evidence="1" id="KW-1133">Transmembrane helix</keyword>
<dbReference type="RefSeq" id="WP_258384939.1">
    <property type="nucleotide sequence ID" value="NZ_CP091430.1"/>
</dbReference>
<accession>A0ABY5S4M4</accession>
<dbReference type="EMBL" id="CP091430">
    <property type="protein sequence ID" value="UVI28851.1"/>
    <property type="molecule type" value="Genomic_DNA"/>
</dbReference>
<name>A0ABY5S4M4_9BACL</name>
<dbReference type="InterPro" id="IPR010288">
    <property type="entry name" value="EcsB_ABC"/>
</dbReference>
<keyword evidence="1" id="KW-0812">Transmembrane</keyword>
<feature type="transmembrane region" description="Helical" evidence="1">
    <location>
        <begin position="33"/>
        <end position="54"/>
    </location>
</feature>
<evidence type="ECO:0000256" key="1">
    <source>
        <dbReference type="SAM" id="Phobius"/>
    </source>
</evidence>
<keyword evidence="3" id="KW-1185">Reference proteome</keyword>
<protein>
    <submittedName>
        <fullName evidence="2">ABC transporter permease</fullName>
    </submittedName>
</protein>
<keyword evidence="1" id="KW-0472">Membrane</keyword>
<evidence type="ECO:0000313" key="2">
    <source>
        <dbReference type="EMBL" id="UVI28851.1"/>
    </source>
</evidence>
<feature type="transmembrane region" description="Helical" evidence="1">
    <location>
        <begin position="209"/>
        <end position="225"/>
    </location>
</feature>
<gene>
    <name evidence="2" type="ORF">L1F29_25930</name>
</gene>
<organism evidence="2 3">
    <name type="scientific">Paenibacillus spongiae</name>
    <dbReference type="NCBI Taxonomy" id="2909671"/>
    <lineage>
        <taxon>Bacteria</taxon>
        <taxon>Bacillati</taxon>
        <taxon>Bacillota</taxon>
        <taxon>Bacilli</taxon>
        <taxon>Bacillales</taxon>
        <taxon>Paenibacillaceae</taxon>
        <taxon>Paenibacillus</taxon>
    </lineage>
</organism>
<feature type="transmembrane region" description="Helical" evidence="1">
    <location>
        <begin position="305"/>
        <end position="335"/>
    </location>
</feature>
<feature type="transmembrane region" description="Helical" evidence="1">
    <location>
        <begin position="182"/>
        <end position="203"/>
    </location>
</feature>
<feature type="transmembrane region" description="Helical" evidence="1">
    <location>
        <begin position="371"/>
        <end position="404"/>
    </location>
</feature>
<sequence>MEPITKRAGGAIWTGGKLFRRRLSRRWLEQWRVWRTVLDWSVWIYIVIPALWIGGGMYAELWTDPAPWMNRVPLWATQLAALLIVNTGTLRTFAEEADVLFLLQKPDWSRGLFIRGMAYTALGRGIAAALFFAFILPIMVIAHDLAWITILEMFLLTWLWSVIGSLWHNLLEGRYRGWRRTAWKLAAMLMLSATYIVSALLYTPEGIHSVWQPAAGLIALAFLIAKKLRARDTFESDVQQEHRARLASTELLLGPIMERKPRIKMNKPIVMRSSKRIFRSFEPAALLAENTIKSFLRRFSQIRIWLGYLSVSTTAMLLSPLWVKILLMVLLPLLIARWVQSLCENFIQEPFIEQFNWTDSMMKQSAQQVRLWLVLPIAVVLGLAGGVQMFGVGGLLGGAIAGLYWWKANEVMSDVLMLKQRKKGKS</sequence>